<evidence type="ECO:0000259" key="6">
    <source>
        <dbReference type="Pfam" id="PF00108"/>
    </source>
</evidence>
<dbReference type="PROSITE" id="PS00737">
    <property type="entry name" value="THIOLASE_2"/>
    <property type="match status" value="1"/>
</dbReference>
<proteinExistence type="inferred from homology"/>
<evidence type="ECO:0000256" key="5">
    <source>
        <dbReference type="RuleBase" id="RU003557"/>
    </source>
</evidence>
<dbReference type="CDD" id="cd00751">
    <property type="entry name" value="thiolase"/>
    <property type="match status" value="1"/>
</dbReference>
<feature type="active site" description="Proton acceptor" evidence="4">
    <location>
        <position position="374"/>
    </location>
</feature>
<dbReference type="Pfam" id="PF00108">
    <property type="entry name" value="Thiolase_N"/>
    <property type="match status" value="1"/>
</dbReference>
<evidence type="ECO:0000256" key="4">
    <source>
        <dbReference type="PIRSR" id="PIRSR000429-1"/>
    </source>
</evidence>
<comment type="similarity">
    <text evidence="1 5">Belongs to the thiolase-like superfamily. Thiolase family.</text>
</comment>
<dbReference type="EMBL" id="DXDC01000174">
    <property type="protein sequence ID" value="HIY65823.1"/>
    <property type="molecule type" value="Genomic_DNA"/>
</dbReference>
<accession>A0A9D2C9H1</accession>
<dbReference type="InterPro" id="IPR002155">
    <property type="entry name" value="Thiolase"/>
</dbReference>
<dbReference type="AlphaFoldDB" id="A0A9D2C9H1"/>
<dbReference type="SUPFAM" id="SSF53901">
    <property type="entry name" value="Thiolase-like"/>
    <property type="match status" value="2"/>
</dbReference>
<reference evidence="8" key="1">
    <citation type="journal article" date="2021" name="PeerJ">
        <title>Extensive microbial diversity within the chicken gut microbiome revealed by metagenomics and culture.</title>
        <authorList>
            <person name="Gilroy R."/>
            <person name="Ravi A."/>
            <person name="Getino M."/>
            <person name="Pursley I."/>
            <person name="Horton D.L."/>
            <person name="Alikhan N.F."/>
            <person name="Baker D."/>
            <person name="Gharbi K."/>
            <person name="Hall N."/>
            <person name="Watson M."/>
            <person name="Adriaenssens E.M."/>
            <person name="Foster-Nyarko E."/>
            <person name="Jarju S."/>
            <person name="Secka A."/>
            <person name="Antonio M."/>
            <person name="Oren A."/>
            <person name="Chaudhuri R.R."/>
            <person name="La Ragione R."/>
            <person name="Hildebrand F."/>
            <person name="Pallen M.J."/>
        </authorList>
    </citation>
    <scope>NUCLEOTIDE SEQUENCE</scope>
    <source>
        <strain evidence="8">ChiGjej1B1-98</strain>
    </source>
</reference>
<dbReference type="InterPro" id="IPR020616">
    <property type="entry name" value="Thiolase_N"/>
</dbReference>
<dbReference type="InterPro" id="IPR020613">
    <property type="entry name" value="Thiolase_CS"/>
</dbReference>
<dbReference type="InterPro" id="IPR020617">
    <property type="entry name" value="Thiolase_C"/>
</dbReference>
<organism evidence="8 9">
    <name type="scientific">Candidatus Agrococcus pullicola</name>
    <dbReference type="NCBI Taxonomy" id="2838429"/>
    <lineage>
        <taxon>Bacteria</taxon>
        <taxon>Bacillati</taxon>
        <taxon>Actinomycetota</taxon>
        <taxon>Actinomycetes</taxon>
        <taxon>Micrococcales</taxon>
        <taxon>Microbacteriaceae</taxon>
        <taxon>Agrococcus</taxon>
    </lineage>
</organism>
<feature type="active site" description="Acyl-thioester intermediate" evidence="4">
    <location>
        <position position="90"/>
    </location>
</feature>
<reference evidence="8" key="2">
    <citation type="submission" date="2021-04" db="EMBL/GenBank/DDBJ databases">
        <authorList>
            <person name="Gilroy R."/>
        </authorList>
    </citation>
    <scope>NUCLEOTIDE SEQUENCE</scope>
    <source>
        <strain evidence="8">ChiGjej1B1-98</strain>
    </source>
</reference>
<evidence type="ECO:0000256" key="3">
    <source>
        <dbReference type="ARBA" id="ARBA00023315"/>
    </source>
</evidence>
<dbReference type="InterPro" id="IPR016039">
    <property type="entry name" value="Thiolase-like"/>
</dbReference>
<gene>
    <name evidence="8" type="ORF">H9830_06045</name>
</gene>
<dbReference type="PIRSF" id="PIRSF000429">
    <property type="entry name" value="Ac-CoA_Ac_transf"/>
    <property type="match status" value="1"/>
</dbReference>
<evidence type="ECO:0000256" key="1">
    <source>
        <dbReference type="ARBA" id="ARBA00010982"/>
    </source>
</evidence>
<dbReference type="NCBIfam" id="TIGR01930">
    <property type="entry name" value="AcCoA-C-Actrans"/>
    <property type="match status" value="1"/>
</dbReference>
<sequence length="389" mass="40669">MNTVIVDAVRTASGKGKPGGALSELHPAALLGDVIAALVEQAGVDPARIDDVYAGCVSQFRRQTQNIARTAALAAGLPVSVPGTTIDRQCGSSQQALQFAHAAIASGQADCIVVCGVELMSTHQIGAAAMGEDPIAAFVHERFGGLVHQGIGAEIIAGRYGISREESDAFAARSHRLAAEHAEFHDDDILAVTTSHGLHERDETVRASTTAEGLAGLDPVFVDDAQSARFPEIAWSVTAGNASPLTDGAAAVLVTSERFAESQDLDPRARIVSSVAVGSDPVEMLTGIMPATERILTRSKMTLDQIDLYEVNEAFAPVPLAWQKDLKADPERLNVTGGAIALGHPLGASGARLTTTLLHALELHDARFGLQTMCEGGGMANATIFERIS</sequence>
<dbReference type="Gene3D" id="3.40.47.10">
    <property type="match status" value="2"/>
</dbReference>
<feature type="active site" description="Proton acceptor" evidence="4">
    <location>
        <position position="344"/>
    </location>
</feature>
<evidence type="ECO:0000313" key="9">
    <source>
        <dbReference type="Proteomes" id="UP000824005"/>
    </source>
</evidence>
<feature type="domain" description="Thiolase N-terminal" evidence="6">
    <location>
        <begin position="4"/>
        <end position="257"/>
    </location>
</feature>
<keyword evidence="3 5" id="KW-0012">Acyltransferase</keyword>
<name>A0A9D2C9H1_9MICO</name>
<evidence type="ECO:0000256" key="2">
    <source>
        <dbReference type="ARBA" id="ARBA00022679"/>
    </source>
</evidence>
<feature type="domain" description="Thiolase C-terminal" evidence="7">
    <location>
        <begin position="266"/>
        <end position="387"/>
    </location>
</feature>
<comment type="caution">
    <text evidence="8">The sequence shown here is derived from an EMBL/GenBank/DDBJ whole genome shotgun (WGS) entry which is preliminary data.</text>
</comment>
<dbReference type="GO" id="GO:0016747">
    <property type="term" value="F:acyltransferase activity, transferring groups other than amino-acyl groups"/>
    <property type="evidence" value="ECO:0007669"/>
    <property type="project" value="InterPro"/>
</dbReference>
<dbReference type="Proteomes" id="UP000824005">
    <property type="component" value="Unassembled WGS sequence"/>
</dbReference>
<evidence type="ECO:0000259" key="7">
    <source>
        <dbReference type="Pfam" id="PF02803"/>
    </source>
</evidence>
<protein>
    <submittedName>
        <fullName evidence="8">Thiolase family protein</fullName>
    </submittedName>
</protein>
<dbReference type="Pfam" id="PF02803">
    <property type="entry name" value="Thiolase_C"/>
    <property type="match status" value="1"/>
</dbReference>
<keyword evidence="2 5" id="KW-0808">Transferase</keyword>
<dbReference type="PANTHER" id="PTHR43365">
    <property type="entry name" value="BLR7806 PROTEIN"/>
    <property type="match status" value="1"/>
</dbReference>
<evidence type="ECO:0000313" key="8">
    <source>
        <dbReference type="EMBL" id="HIY65823.1"/>
    </source>
</evidence>
<dbReference type="PANTHER" id="PTHR43365:SF1">
    <property type="entry name" value="ACETYL-COA C-ACYLTRANSFERASE"/>
    <property type="match status" value="1"/>
</dbReference>